<proteinExistence type="evidence at transcript level"/>
<comment type="similarity">
    <text evidence="2">Belongs to the fatty-acid and retinol-binding protein (FARBP) family.</text>
</comment>
<evidence type="ECO:0000313" key="8">
    <source>
        <dbReference type="EMBL" id="AOC59164.1"/>
    </source>
</evidence>
<dbReference type="SMR" id="A0A1S5RMF4"/>
<evidence type="ECO:0000256" key="4">
    <source>
        <dbReference type="ARBA" id="ARBA00022729"/>
    </source>
</evidence>
<sequence>MSAQVFTVLALFLTVNSSLALLGEQSAPQENPTNTFGNQNRGRSLLAILPPHVQALLPPSVRQDLSQLSVKDALVARTFIQHIPKFTSVEEARQTLRRYSPRLDQLAEQKAEKVRAFVEARRNALQPDTRTFFDKATVLAQKHGHEYVQLVDSQSDSTKHDLDINFPIVSHLLNSPAGLALSNYLRRD</sequence>
<comment type="subcellular location">
    <subcellularLocation>
        <location evidence="1">Secreted</location>
    </subcellularLocation>
</comment>
<protein>
    <submittedName>
        <fullName evidence="8">Fatty-acid and retinol-binding protein 8</fullName>
    </submittedName>
</protein>
<keyword evidence="3" id="KW-0964">Secreted</keyword>
<keyword evidence="4 7" id="KW-0732">Signal</keyword>
<evidence type="ECO:0000256" key="6">
    <source>
        <dbReference type="ARBA" id="ARBA00023121"/>
    </source>
</evidence>
<evidence type="ECO:0000256" key="1">
    <source>
        <dbReference type="ARBA" id="ARBA00004613"/>
    </source>
</evidence>
<keyword evidence="5" id="KW-0175">Coiled coil</keyword>
<dbReference type="GO" id="GO:0008289">
    <property type="term" value="F:lipid binding"/>
    <property type="evidence" value="ECO:0007669"/>
    <property type="project" value="UniProtKB-KW"/>
</dbReference>
<dbReference type="InterPro" id="IPR008632">
    <property type="entry name" value="Gp-FAR-1"/>
</dbReference>
<evidence type="ECO:0000256" key="5">
    <source>
        <dbReference type="ARBA" id="ARBA00023054"/>
    </source>
</evidence>
<gene>
    <name evidence="8" type="primary">far-8</name>
</gene>
<dbReference type="Gene3D" id="1.20.120.1100">
    <property type="match status" value="1"/>
</dbReference>
<dbReference type="EMBL" id="KT387732">
    <property type="protein sequence ID" value="AOC59164.1"/>
    <property type="molecule type" value="mRNA"/>
</dbReference>
<dbReference type="AlphaFoldDB" id="A0A1S5RMF4"/>
<name>A0A1S5RMF4_9BILA</name>
<dbReference type="GO" id="GO:0005576">
    <property type="term" value="C:extracellular region"/>
    <property type="evidence" value="ECO:0007669"/>
    <property type="project" value="UniProtKB-SubCell"/>
</dbReference>
<reference evidence="8" key="1">
    <citation type="submission" date="2015-08" db="EMBL/GenBank/DDBJ databases">
        <authorList>
            <person name="Babu N.S."/>
            <person name="Beckwith C.J."/>
            <person name="Beseler K.G."/>
            <person name="Brison A."/>
            <person name="Carone J.V."/>
            <person name="Caskin T.P."/>
            <person name="Diamond M."/>
            <person name="Durham M.E."/>
            <person name="Foxe J.M."/>
            <person name="Go M."/>
            <person name="Henderson B.A."/>
            <person name="Jones I.B."/>
            <person name="McGettigan J.A."/>
            <person name="Micheletti S.J."/>
            <person name="Nasrallah M.E."/>
            <person name="Ortiz D."/>
            <person name="Piller C.R."/>
            <person name="Privatt S.R."/>
            <person name="Schneider S.L."/>
            <person name="Sharp S."/>
            <person name="Smith T.C."/>
            <person name="Stanton J.D."/>
            <person name="Ullery H.E."/>
            <person name="Wilson R.J."/>
            <person name="Serrano M.G."/>
            <person name="Buck G."/>
            <person name="Lee V."/>
            <person name="Wang Y."/>
            <person name="Carvalho R."/>
            <person name="Voegtly L."/>
            <person name="Shi R."/>
            <person name="Duckworth R."/>
            <person name="Johnson A."/>
            <person name="Loviza R."/>
            <person name="Walstead R."/>
            <person name="Shah Z."/>
            <person name="Kiflezghi M."/>
            <person name="Wade K."/>
            <person name="Ball S.L."/>
            <person name="Bradley K.W."/>
            <person name="Asai D.J."/>
            <person name="Bowman C.A."/>
            <person name="Russell D.A."/>
            <person name="Pope W.H."/>
            <person name="Jacobs-Sera D."/>
            <person name="Hendrix R.W."/>
            <person name="Hatfull G.F."/>
        </authorList>
    </citation>
    <scope>NUCLEOTIDE SEQUENCE</scope>
</reference>
<dbReference type="Pfam" id="PF05823">
    <property type="entry name" value="Gp-FAR-1"/>
    <property type="match status" value="1"/>
</dbReference>
<evidence type="ECO:0000256" key="3">
    <source>
        <dbReference type="ARBA" id="ARBA00022525"/>
    </source>
</evidence>
<keyword evidence="6" id="KW-0446">Lipid-binding</keyword>
<organism evidence="8">
    <name type="scientific">Aphelenchoides besseyi</name>
    <dbReference type="NCBI Taxonomy" id="269767"/>
    <lineage>
        <taxon>Eukaryota</taxon>
        <taxon>Metazoa</taxon>
        <taxon>Ecdysozoa</taxon>
        <taxon>Nematoda</taxon>
        <taxon>Chromadorea</taxon>
        <taxon>Rhabditida</taxon>
        <taxon>Tylenchina</taxon>
        <taxon>Tylenchomorpha</taxon>
        <taxon>Aphelenchoidea</taxon>
        <taxon>Aphelenchoididae</taxon>
        <taxon>Aphelenchoides</taxon>
    </lineage>
</organism>
<feature type="signal peptide" evidence="7">
    <location>
        <begin position="1"/>
        <end position="20"/>
    </location>
</feature>
<evidence type="ECO:0000256" key="2">
    <source>
        <dbReference type="ARBA" id="ARBA00006648"/>
    </source>
</evidence>
<feature type="chain" id="PRO_5012322866" evidence="7">
    <location>
        <begin position="21"/>
        <end position="188"/>
    </location>
</feature>
<evidence type="ECO:0000256" key="7">
    <source>
        <dbReference type="SAM" id="SignalP"/>
    </source>
</evidence>
<accession>A0A1S5RMF4</accession>